<comment type="caution">
    <text evidence="2">The sequence shown here is derived from an EMBL/GenBank/DDBJ whole genome shotgun (WGS) entry which is preliminary data.</text>
</comment>
<dbReference type="Gene3D" id="1.10.1200.10">
    <property type="entry name" value="ACP-like"/>
    <property type="match status" value="1"/>
</dbReference>
<feature type="domain" description="Carrier" evidence="1">
    <location>
        <begin position="1"/>
        <end position="76"/>
    </location>
</feature>
<dbReference type="Proteomes" id="UP000297753">
    <property type="component" value="Unassembled WGS sequence"/>
</dbReference>
<proteinExistence type="predicted"/>
<organism evidence="2 3">
    <name type="scientific">Vibrio ouci</name>
    <dbReference type="NCBI Taxonomy" id="2499078"/>
    <lineage>
        <taxon>Bacteria</taxon>
        <taxon>Pseudomonadati</taxon>
        <taxon>Pseudomonadota</taxon>
        <taxon>Gammaproteobacteria</taxon>
        <taxon>Vibrionales</taxon>
        <taxon>Vibrionaceae</taxon>
        <taxon>Vibrio</taxon>
    </lineage>
</organism>
<evidence type="ECO:0000313" key="2">
    <source>
        <dbReference type="EMBL" id="TFH93143.1"/>
    </source>
</evidence>
<sequence length="81" mass="9160">MHHPQVDTTLQSLWLTHTQSEQFRPDVDFINSGGNSLSMVRMLGAVCQTFNIRFSFTAFQQTPTYPVLRSLVDSALEDVPC</sequence>
<reference evidence="2 3" key="1">
    <citation type="submission" date="2019-01" db="EMBL/GenBank/DDBJ databases">
        <title>Vibrio BEI176 sp. nov, a marine bacterium isolated from China: eastern marignal seas.</title>
        <authorList>
            <person name="Li B."/>
        </authorList>
    </citation>
    <scope>NUCLEOTIDE SEQUENCE [LARGE SCALE GENOMIC DNA]</scope>
    <source>
        <strain evidence="2 3">BEI176</strain>
    </source>
</reference>
<evidence type="ECO:0000313" key="3">
    <source>
        <dbReference type="Proteomes" id="UP000297753"/>
    </source>
</evidence>
<dbReference type="Pfam" id="PF00550">
    <property type="entry name" value="PP-binding"/>
    <property type="match status" value="1"/>
</dbReference>
<dbReference type="OrthoDB" id="2085352at2"/>
<dbReference type="InterPro" id="IPR036736">
    <property type="entry name" value="ACP-like_sf"/>
</dbReference>
<keyword evidence="3" id="KW-1185">Reference proteome</keyword>
<dbReference type="EMBL" id="SATR01000002">
    <property type="protein sequence ID" value="TFH93143.1"/>
    <property type="molecule type" value="Genomic_DNA"/>
</dbReference>
<dbReference type="RefSeq" id="WP_134833931.1">
    <property type="nucleotide sequence ID" value="NZ_SATR01000002.1"/>
</dbReference>
<gene>
    <name evidence="2" type="ORF">ELS82_01685</name>
</gene>
<accession>A0A4Y8WKD5</accession>
<dbReference type="InterPro" id="IPR009081">
    <property type="entry name" value="PP-bd_ACP"/>
</dbReference>
<protein>
    <submittedName>
        <fullName evidence="2">Acyl carrier protein</fullName>
    </submittedName>
</protein>
<dbReference type="PROSITE" id="PS50075">
    <property type="entry name" value="CARRIER"/>
    <property type="match status" value="1"/>
</dbReference>
<dbReference type="AlphaFoldDB" id="A0A4Y8WKD5"/>
<evidence type="ECO:0000259" key="1">
    <source>
        <dbReference type="PROSITE" id="PS50075"/>
    </source>
</evidence>
<name>A0A4Y8WKD5_9VIBR</name>
<dbReference type="SUPFAM" id="SSF47336">
    <property type="entry name" value="ACP-like"/>
    <property type="match status" value="1"/>
</dbReference>